<evidence type="ECO:0008006" key="6">
    <source>
        <dbReference type="Google" id="ProtNLM"/>
    </source>
</evidence>
<dbReference type="InterPro" id="IPR038418">
    <property type="entry name" value="6-PTP_synth/QueD_sf"/>
</dbReference>
<comment type="cofactor">
    <cofactor evidence="1">
        <name>Zn(2+)</name>
        <dbReference type="ChEBI" id="CHEBI:29105"/>
    </cofactor>
</comment>
<reference evidence="5" key="1">
    <citation type="journal article" date="2015" name="Nature">
        <title>Complex archaea that bridge the gap between prokaryotes and eukaryotes.</title>
        <authorList>
            <person name="Spang A."/>
            <person name="Saw J.H."/>
            <person name="Jorgensen S.L."/>
            <person name="Zaremba-Niedzwiedzka K."/>
            <person name="Martijn J."/>
            <person name="Lind A.E."/>
            <person name="van Eijk R."/>
            <person name="Schleper C."/>
            <person name="Guy L."/>
            <person name="Ettema T.J."/>
        </authorList>
    </citation>
    <scope>NUCLEOTIDE SEQUENCE</scope>
</reference>
<dbReference type="AlphaFoldDB" id="A0A0F9VZ88"/>
<proteinExistence type="predicted"/>
<dbReference type="EMBL" id="LAZR01000258">
    <property type="protein sequence ID" value="KKN78711.1"/>
    <property type="molecule type" value="Genomic_DNA"/>
</dbReference>
<evidence type="ECO:0000256" key="2">
    <source>
        <dbReference type="ARBA" id="ARBA00022723"/>
    </source>
</evidence>
<dbReference type="InterPro" id="IPR007115">
    <property type="entry name" value="6-PTP_synth/QueD"/>
</dbReference>
<keyword evidence="4" id="KW-0456">Lyase</keyword>
<name>A0A0F9VZ88_9ZZZZ</name>
<dbReference type="Pfam" id="PF01242">
    <property type="entry name" value="PTPS"/>
    <property type="match status" value="1"/>
</dbReference>
<evidence type="ECO:0000256" key="3">
    <source>
        <dbReference type="ARBA" id="ARBA00022833"/>
    </source>
</evidence>
<dbReference type="GO" id="GO:0046872">
    <property type="term" value="F:metal ion binding"/>
    <property type="evidence" value="ECO:0007669"/>
    <property type="project" value="UniProtKB-KW"/>
</dbReference>
<dbReference type="GO" id="GO:0016829">
    <property type="term" value="F:lyase activity"/>
    <property type="evidence" value="ECO:0007669"/>
    <property type="project" value="UniProtKB-KW"/>
</dbReference>
<dbReference type="PIRSF" id="PIRSF006113">
    <property type="entry name" value="PTP_synth"/>
    <property type="match status" value="1"/>
</dbReference>
<protein>
    <recommendedName>
        <fullName evidence="6">6-pyruvoyl tetrahydrobiopterin synthase</fullName>
    </recommendedName>
</protein>
<keyword evidence="3" id="KW-0862">Zinc</keyword>
<organism evidence="5">
    <name type="scientific">marine sediment metagenome</name>
    <dbReference type="NCBI Taxonomy" id="412755"/>
    <lineage>
        <taxon>unclassified sequences</taxon>
        <taxon>metagenomes</taxon>
        <taxon>ecological metagenomes</taxon>
    </lineage>
</organism>
<evidence type="ECO:0000256" key="4">
    <source>
        <dbReference type="ARBA" id="ARBA00023239"/>
    </source>
</evidence>
<evidence type="ECO:0000256" key="1">
    <source>
        <dbReference type="ARBA" id="ARBA00001947"/>
    </source>
</evidence>
<accession>A0A0F9VZ88</accession>
<dbReference type="Gene3D" id="3.30.479.10">
    <property type="entry name" value="6-pyruvoyl tetrahydropterin synthase/QueD"/>
    <property type="match status" value="1"/>
</dbReference>
<dbReference type="SUPFAM" id="SSF55620">
    <property type="entry name" value="Tetrahydrobiopterin biosynthesis enzymes-like"/>
    <property type="match status" value="1"/>
</dbReference>
<gene>
    <name evidence="5" type="ORF">LCGC14_0347780</name>
</gene>
<dbReference type="PANTHER" id="PTHR12589">
    <property type="entry name" value="PYRUVOYL TETRAHYDROBIOPTERIN SYNTHASE"/>
    <property type="match status" value="1"/>
</dbReference>
<sequence length="146" mass="16196">MANRATVSYSWEFSAAHRLMNHPGKCKRLHGHNYYVTIEVEGAMDRETGMVIDFSILKDASRHVDEIMDHMTLLQSTDPVAEALATIQLEGDIVFFSVPPTVEAICVLVGEEIKIALSKYSPATTYPRLTKVIIKETETGVASITL</sequence>
<keyword evidence="2" id="KW-0479">Metal-binding</keyword>
<comment type="caution">
    <text evidence="5">The sequence shown here is derived from an EMBL/GenBank/DDBJ whole genome shotgun (WGS) entry which is preliminary data.</text>
</comment>
<evidence type="ECO:0000313" key="5">
    <source>
        <dbReference type="EMBL" id="KKN78711.1"/>
    </source>
</evidence>
<dbReference type="PANTHER" id="PTHR12589:SF7">
    <property type="entry name" value="6-PYRUVOYL TETRAHYDROBIOPTERIN SYNTHASE"/>
    <property type="match status" value="1"/>
</dbReference>